<organism evidence="1 2">
    <name type="scientific">Nibrella viscosa</name>
    <dbReference type="NCBI Taxonomy" id="1084524"/>
    <lineage>
        <taxon>Bacteria</taxon>
        <taxon>Pseudomonadati</taxon>
        <taxon>Bacteroidota</taxon>
        <taxon>Cytophagia</taxon>
        <taxon>Cytophagales</taxon>
        <taxon>Spirosomataceae</taxon>
        <taxon>Nibrella</taxon>
    </lineage>
</organism>
<protein>
    <submittedName>
        <fullName evidence="1">Uncharacterized protein</fullName>
    </submittedName>
</protein>
<keyword evidence="2" id="KW-1185">Reference proteome</keyword>
<accession>A0ABP8KFG6</accession>
<dbReference type="Proteomes" id="UP001500936">
    <property type="component" value="Unassembled WGS sequence"/>
</dbReference>
<gene>
    <name evidence="1" type="ORF">GCM10023187_24150</name>
</gene>
<evidence type="ECO:0000313" key="1">
    <source>
        <dbReference type="EMBL" id="GAA4405607.1"/>
    </source>
</evidence>
<dbReference type="RefSeq" id="WP_345267380.1">
    <property type="nucleotide sequence ID" value="NZ_BAABHB010000004.1"/>
</dbReference>
<comment type="caution">
    <text evidence="1">The sequence shown here is derived from an EMBL/GenBank/DDBJ whole genome shotgun (WGS) entry which is preliminary data.</text>
</comment>
<reference evidence="2" key="1">
    <citation type="journal article" date="2019" name="Int. J. Syst. Evol. Microbiol.">
        <title>The Global Catalogue of Microorganisms (GCM) 10K type strain sequencing project: providing services to taxonomists for standard genome sequencing and annotation.</title>
        <authorList>
            <consortium name="The Broad Institute Genomics Platform"/>
            <consortium name="The Broad Institute Genome Sequencing Center for Infectious Disease"/>
            <person name="Wu L."/>
            <person name="Ma J."/>
        </authorList>
    </citation>
    <scope>NUCLEOTIDE SEQUENCE [LARGE SCALE GENOMIC DNA]</scope>
    <source>
        <strain evidence="2">JCM 17925</strain>
    </source>
</reference>
<dbReference type="EMBL" id="BAABHB010000004">
    <property type="protein sequence ID" value="GAA4405607.1"/>
    <property type="molecule type" value="Genomic_DNA"/>
</dbReference>
<name>A0ABP8KFG6_9BACT</name>
<evidence type="ECO:0000313" key="2">
    <source>
        <dbReference type="Proteomes" id="UP001500936"/>
    </source>
</evidence>
<sequence length="135" mass="14912">MTTFCEDNQYRKAEFGGIISTPDVAAEAWEHLNRVVDSWNKAFDSPLISKEAFTQFLDFDKEIIQTIVKSPECVSLRIFPGFDDNGKFTVALIGVNRDNHEIINKGNIPPFTAGNLALLAVACCPSNGSSKVFPK</sequence>
<proteinExistence type="predicted"/>